<gene>
    <name evidence="1" type="ORF">BCM02_114152</name>
</gene>
<evidence type="ECO:0000313" key="2">
    <source>
        <dbReference type="Proteomes" id="UP000323257"/>
    </source>
</evidence>
<keyword evidence="2" id="KW-1185">Reference proteome</keyword>
<dbReference type="Proteomes" id="UP000323257">
    <property type="component" value="Unassembled WGS sequence"/>
</dbReference>
<dbReference type="RefSeq" id="WP_148933014.1">
    <property type="nucleotide sequence ID" value="NZ_VNHS01000014.1"/>
</dbReference>
<dbReference type="CDD" id="cd11532">
    <property type="entry name" value="NTP-PPase_COG4997"/>
    <property type="match status" value="1"/>
</dbReference>
<name>A0A5S5BR02_9BACL</name>
<comment type="caution">
    <text evidence="1">The sequence shown here is derived from an EMBL/GenBank/DDBJ whole genome shotgun (WGS) entry which is preliminary data.</text>
</comment>
<dbReference type="InterPro" id="IPR038735">
    <property type="entry name" value="MSMEG_1276-like_NTP-PPase_dom"/>
</dbReference>
<dbReference type="SUPFAM" id="SSF101386">
    <property type="entry name" value="all-alpha NTP pyrophosphatases"/>
    <property type="match status" value="1"/>
</dbReference>
<sequence length="109" mass="12419">MPTYNKLVRDKIPQVIAATGATFRTMVLSEVDYHRELNRKLHEELEEFLAAKSPQESLEEMADMLEVIRALATMHGATWEQLESIRAAKADKRGGFEERVYLIDADDPA</sequence>
<proteinExistence type="predicted"/>
<accession>A0A5S5BR02</accession>
<dbReference type="EMBL" id="VNHS01000014">
    <property type="protein sequence ID" value="TYP69635.1"/>
    <property type="molecule type" value="Genomic_DNA"/>
</dbReference>
<reference evidence="1 2" key="1">
    <citation type="submission" date="2019-07" db="EMBL/GenBank/DDBJ databases">
        <title>Genomic Encyclopedia of Type Strains, Phase III (KMG-III): the genomes of soil and plant-associated and newly described type strains.</title>
        <authorList>
            <person name="Whitman W."/>
        </authorList>
    </citation>
    <scope>NUCLEOTIDE SEQUENCE [LARGE SCALE GENOMIC DNA]</scope>
    <source>
        <strain evidence="1 2">BL24</strain>
    </source>
</reference>
<organism evidence="1 2">
    <name type="scientific">Paenibacillus methanolicus</name>
    <dbReference type="NCBI Taxonomy" id="582686"/>
    <lineage>
        <taxon>Bacteria</taxon>
        <taxon>Bacillati</taxon>
        <taxon>Bacillota</taxon>
        <taxon>Bacilli</taxon>
        <taxon>Bacillales</taxon>
        <taxon>Paenibacillaceae</taxon>
        <taxon>Paenibacillus</taxon>
    </lineage>
</organism>
<dbReference type="AlphaFoldDB" id="A0A5S5BR02"/>
<dbReference type="OrthoDB" id="9813491at2"/>
<protein>
    <submittedName>
        <fullName evidence="1">Putative house-cleaning noncanonical NTP pyrophosphatase (MazG superfamily)</fullName>
    </submittedName>
</protein>
<evidence type="ECO:0000313" key="1">
    <source>
        <dbReference type="EMBL" id="TYP69635.1"/>
    </source>
</evidence>